<keyword evidence="7" id="KW-1185">Reference proteome</keyword>
<accession>A0A9P0NXE1</accession>
<dbReference type="AlphaFoldDB" id="A0A9P0NXE1"/>
<dbReference type="SUPFAM" id="SSF49599">
    <property type="entry name" value="TRAF domain-like"/>
    <property type="match status" value="1"/>
</dbReference>
<dbReference type="GO" id="GO:0008270">
    <property type="term" value="F:zinc ion binding"/>
    <property type="evidence" value="ECO:0007669"/>
    <property type="project" value="UniProtKB-KW"/>
</dbReference>
<evidence type="ECO:0000256" key="2">
    <source>
        <dbReference type="ARBA" id="ARBA00022771"/>
    </source>
</evidence>
<dbReference type="InterPro" id="IPR013083">
    <property type="entry name" value="Znf_RING/FYVE/PHD"/>
</dbReference>
<dbReference type="PANTHER" id="PTHR16295">
    <property type="entry name" value="TRAF-TYPE ZINC FINGER PROTEIN-RELATED"/>
    <property type="match status" value="1"/>
</dbReference>
<feature type="compositionally biased region" description="Low complexity" evidence="4">
    <location>
        <begin position="118"/>
        <end position="146"/>
    </location>
</feature>
<gene>
    <name evidence="6" type="ORF">ACAOBT_LOCUS1673</name>
</gene>
<keyword evidence="2" id="KW-0863">Zinc-finger</keyword>
<evidence type="ECO:0000313" key="6">
    <source>
        <dbReference type="EMBL" id="CAH1956621.1"/>
    </source>
</evidence>
<dbReference type="InterPro" id="IPR051986">
    <property type="entry name" value="Innate_Immune_Apopt_Reg"/>
</dbReference>
<sequence length="465" mass="52932">MEHVEYELCGNCNKEIPQPNYVMHMVHCSKNIKLCKICQEPQSKQNFEKHEEVCKKQKYTPQPLPAPPPTDIERSPYFRHQKIVEDRKAEARKDRYMKEMTRFVDSGHSLGSSHSTKSAQNGYSQSSSQNGYSLSSRQSSVSSSQSGIGTQNDRDSYEKYQEIPREQNVEVKKETGAVSKPKVDPPKSTPSSGMLACKFCDLELPKLELEEHENYCGTRTDRCLECGQLVMFKDKQAHIDSNHGLSARRNRDSSVRTSWDSTSARIAPTIDVPDYTPPRRRSPLLDSLNPLANFDYDPMPYLPSAYQTRGGAPKKKDGESYKEISRRLDCKTEYIRNLLHDSACITAPLRRNGLSPRNHFYHDTGLSVGSGSHSGNVSPRRNPPTEIIIPCEICEAEIPHKDLAEHMSVCRIDFSRYRRRQRTPDFDERAAEQQAERDAEEELPCEFCGDMIPASRLLGHQIRCS</sequence>
<protein>
    <recommendedName>
        <fullName evidence="5">TRAFD1/XAF1 zinc finger domain-containing protein</fullName>
    </recommendedName>
</protein>
<dbReference type="OrthoDB" id="193703at2759"/>
<evidence type="ECO:0000259" key="5">
    <source>
        <dbReference type="Pfam" id="PF21366"/>
    </source>
</evidence>
<evidence type="ECO:0000256" key="3">
    <source>
        <dbReference type="ARBA" id="ARBA00022833"/>
    </source>
</evidence>
<name>A0A9P0NXE1_ACAOB</name>
<reference evidence="6" key="1">
    <citation type="submission" date="2022-03" db="EMBL/GenBank/DDBJ databases">
        <authorList>
            <person name="Sayadi A."/>
        </authorList>
    </citation>
    <scope>NUCLEOTIDE SEQUENCE</scope>
</reference>
<dbReference type="InterPro" id="IPR049439">
    <property type="entry name" value="TRAFD1-XIAF1_Znf"/>
</dbReference>
<feature type="domain" description="TRAFD1/XAF1 zinc finger" evidence="5">
    <location>
        <begin position="201"/>
        <end position="238"/>
    </location>
</feature>
<dbReference type="Proteomes" id="UP001152888">
    <property type="component" value="Unassembled WGS sequence"/>
</dbReference>
<evidence type="ECO:0000256" key="4">
    <source>
        <dbReference type="SAM" id="MobiDB-lite"/>
    </source>
</evidence>
<dbReference type="GO" id="GO:0005739">
    <property type="term" value="C:mitochondrion"/>
    <property type="evidence" value="ECO:0007669"/>
    <property type="project" value="TreeGrafter"/>
</dbReference>
<dbReference type="Pfam" id="PF21366">
    <property type="entry name" value="TRAFD1-XIAF1_ZnF"/>
    <property type="match status" value="1"/>
</dbReference>
<proteinExistence type="predicted"/>
<dbReference type="EMBL" id="CAKOFQ010006666">
    <property type="protein sequence ID" value="CAH1956621.1"/>
    <property type="molecule type" value="Genomic_DNA"/>
</dbReference>
<dbReference type="Gene3D" id="3.30.40.10">
    <property type="entry name" value="Zinc/RING finger domain, C3HC4 (zinc finger)"/>
    <property type="match status" value="1"/>
</dbReference>
<comment type="caution">
    <text evidence="6">The sequence shown here is derived from an EMBL/GenBank/DDBJ whole genome shotgun (WGS) entry which is preliminary data.</text>
</comment>
<organism evidence="6 7">
    <name type="scientific">Acanthoscelides obtectus</name>
    <name type="common">Bean weevil</name>
    <name type="synonym">Bruchus obtectus</name>
    <dbReference type="NCBI Taxonomy" id="200917"/>
    <lineage>
        <taxon>Eukaryota</taxon>
        <taxon>Metazoa</taxon>
        <taxon>Ecdysozoa</taxon>
        <taxon>Arthropoda</taxon>
        <taxon>Hexapoda</taxon>
        <taxon>Insecta</taxon>
        <taxon>Pterygota</taxon>
        <taxon>Neoptera</taxon>
        <taxon>Endopterygota</taxon>
        <taxon>Coleoptera</taxon>
        <taxon>Polyphaga</taxon>
        <taxon>Cucujiformia</taxon>
        <taxon>Chrysomeloidea</taxon>
        <taxon>Chrysomelidae</taxon>
        <taxon>Bruchinae</taxon>
        <taxon>Bruchini</taxon>
        <taxon>Acanthoscelides</taxon>
    </lineage>
</organism>
<feature type="region of interest" description="Disordered" evidence="4">
    <location>
        <begin position="106"/>
        <end position="191"/>
    </location>
</feature>
<evidence type="ECO:0000256" key="1">
    <source>
        <dbReference type="ARBA" id="ARBA00022723"/>
    </source>
</evidence>
<evidence type="ECO:0000313" key="7">
    <source>
        <dbReference type="Proteomes" id="UP001152888"/>
    </source>
</evidence>
<keyword evidence="3" id="KW-0862">Zinc</keyword>
<keyword evidence="1" id="KW-0479">Metal-binding</keyword>
<dbReference type="PANTHER" id="PTHR16295:SF10">
    <property type="entry name" value="EXPRESSED PROTEIN"/>
    <property type="match status" value="1"/>
</dbReference>
<feature type="compositionally biased region" description="Basic and acidic residues" evidence="4">
    <location>
        <begin position="152"/>
        <end position="185"/>
    </location>
</feature>